<evidence type="ECO:0000313" key="2">
    <source>
        <dbReference type="EMBL" id="KAK1760978.1"/>
    </source>
</evidence>
<dbReference type="Proteomes" id="UP001239445">
    <property type="component" value="Unassembled WGS sequence"/>
</dbReference>
<evidence type="ECO:0000313" key="3">
    <source>
        <dbReference type="Proteomes" id="UP001239445"/>
    </source>
</evidence>
<accession>A0AAJ0FF45</accession>
<feature type="compositionally biased region" description="Pro residues" evidence="1">
    <location>
        <begin position="84"/>
        <end position="93"/>
    </location>
</feature>
<dbReference type="AlphaFoldDB" id="A0AAJ0FF45"/>
<proteinExistence type="predicted"/>
<keyword evidence="3" id="KW-1185">Reference proteome</keyword>
<comment type="caution">
    <text evidence="2">The sequence shown here is derived from an EMBL/GenBank/DDBJ whole genome shotgun (WGS) entry which is preliminary data.</text>
</comment>
<organism evidence="2 3">
    <name type="scientific">Echria macrotheca</name>
    <dbReference type="NCBI Taxonomy" id="438768"/>
    <lineage>
        <taxon>Eukaryota</taxon>
        <taxon>Fungi</taxon>
        <taxon>Dikarya</taxon>
        <taxon>Ascomycota</taxon>
        <taxon>Pezizomycotina</taxon>
        <taxon>Sordariomycetes</taxon>
        <taxon>Sordariomycetidae</taxon>
        <taxon>Sordariales</taxon>
        <taxon>Schizotheciaceae</taxon>
        <taxon>Echria</taxon>
    </lineage>
</organism>
<feature type="region of interest" description="Disordered" evidence="1">
    <location>
        <begin position="156"/>
        <end position="240"/>
    </location>
</feature>
<protein>
    <submittedName>
        <fullName evidence="2">Uncharacterized protein</fullName>
    </submittedName>
</protein>
<name>A0AAJ0FF45_9PEZI</name>
<evidence type="ECO:0000256" key="1">
    <source>
        <dbReference type="SAM" id="MobiDB-lite"/>
    </source>
</evidence>
<dbReference type="EMBL" id="MU839827">
    <property type="protein sequence ID" value="KAK1760978.1"/>
    <property type="molecule type" value="Genomic_DNA"/>
</dbReference>
<sequence>MAPTRSVRLRPIVNRDDAEIADLDISRIDDDPITYFLTPTPPASDEIMADMDFEMEFDAGIEDAKHPPLIVRSVSPSSLEGLSLPPPRVPTPPRRSVSPDVDRDMPPTPEDHEDYIYLAGRGRSQPFGLPFSLRDFAASKLKPKGTQEDHGQEFLFPPPSIQNTSGGRPGQRVPRTSQGAIVRRGRTRSVSLRRSPHAWREPSPDVWSIEEETEGELNSEMGDSTMEGYDPELNSKGIDIPAAKPKKRVRFVLPGSTEELGAF</sequence>
<reference evidence="2" key="1">
    <citation type="submission" date="2023-06" db="EMBL/GenBank/DDBJ databases">
        <title>Genome-scale phylogeny and comparative genomics of the fungal order Sordariales.</title>
        <authorList>
            <consortium name="Lawrence Berkeley National Laboratory"/>
            <person name="Hensen N."/>
            <person name="Bonometti L."/>
            <person name="Westerberg I."/>
            <person name="Brannstrom I.O."/>
            <person name="Guillou S."/>
            <person name="Cros-Aarteil S."/>
            <person name="Calhoun S."/>
            <person name="Haridas S."/>
            <person name="Kuo A."/>
            <person name="Mondo S."/>
            <person name="Pangilinan J."/>
            <person name="Riley R."/>
            <person name="Labutti K."/>
            <person name="Andreopoulos B."/>
            <person name="Lipzen A."/>
            <person name="Chen C."/>
            <person name="Yanf M."/>
            <person name="Daum C."/>
            <person name="Ng V."/>
            <person name="Clum A."/>
            <person name="Steindorff A."/>
            <person name="Ohm R."/>
            <person name="Martin F."/>
            <person name="Silar P."/>
            <person name="Natvig D."/>
            <person name="Lalanne C."/>
            <person name="Gautier V."/>
            <person name="Ament-Velasquez S.L."/>
            <person name="Kruys A."/>
            <person name="Hutchinson M.I."/>
            <person name="Powell A.J."/>
            <person name="Barry K."/>
            <person name="Miller A.N."/>
            <person name="Grigoriev I.V."/>
            <person name="Debuchy R."/>
            <person name="Gladieux P."/>
            <person name="Thoren M.H."/>
            <person name="Johannesson H."/>
        </authorList>
    </citation>
    <scope>NUCLEOTIDE SEQUENCE</scope>
    <source>
        <strain evidence="2">PSN4</strain>
    </source>
</reference>
<feature type="region of interest" description="Disordered" evidence="1">
    <location>
        <begin position="77"/>
        <end position="109"/>
    </location>
</feature>
<gene>
    <name evidence="2" type="ORF">QBC47DRAFT_356107</name>
</gene>
<feature type="compositionally biased region" description="Acidic residues" evidence="1">
    <location>
        <begin position="208"/>
        <end position="217"/>
    </location>
</feature>